<feature type="domain" description="NADH:ubiquinone oxidoreductase intermediate-associated protein 30" evidence="2">
    <location>
        <begin position="51"/>
        <end position="212"/>
    </location>
</feature>
<dbReference type="InterPro" id="IPR039131">
    <property type="entry name" value="NDUFAF1"/>
</dbReference>
<accession>A0A9P1D581</accession>
<reference evidence="3" key="1">
    <citation type="submission" date="2022-10" db="EMBL/GenBank/DDBJ databases">
        <authorList>
            <person name="Chen Y."/>
            <person name="Dougan E. K."/>
            <person name="Chan C."/>
            <person name="Rhodes N."/>
            <person name="Thang M."/>
        </authorList>
    </citation>
    <scope>NUCLEOTIDE SEQUENCE</scope>
</reference>
<dbReference type="OrthoDB" id="443731at2759"/>
<organism evidence="3">
    <name type="scientific">Cladocopium goreaui</name>
    <dbReference type="NCBI Taxonomy" id="2562237"/>
    <lineage>
        <taxon>Eukaryota</taxon>
        <taxon>Sar</taxon>
        <taxon>Alveolata</taxon>
        <taxon>Dinophyceae</taxon>
        <taxon>Suessiales</taxon>
        <taxon>Symbiodiniaceae</taxon>
        <taxon>Cladocopium</taxon>
    </lineage>
</organism>
<dbReference type="PANTHER" id="PTHR13194:SF19">
    <property type="entry name" value="NAD(P)-BINDING ROSSMANN-FOLD SUPERFAMILY PROTEIN"/>
    <property type="match status" value="1"/>
</dbReference>
<evidence type="ECO:0000313" key="3">
    <source>
        <dbReference type="EMBL" id="CAI4004113.1"/>
    </source>
</evidence>
<keyword evidence="6" id="KW-1185">Reference proteome</keyword>
<evidence type="ECO:0000313" key="6">
    <source>
        <dbReference type="Proteomes" id="UP001152797"/>
    </source>
</evidence>
<name>A0A9P1D581_9DINO</name>
<dbReference type="Proteomes" id="UP001152797">
    <property type="component" value="Unassembled WGS sequence"/>
</dbReference>
<dbReference type="GO" id="GO:0010257">
    <property type="term" value="P:NADH dehydrogenase complex assembly"/>
    <property type="evidence" value="ECO:0007669"/>
    <property type="project" value="TreeGrafter"/>
</dbReference>
<comment type="caution">
    <text evidence="3">The sequence shown here is derived from an EMBL/GenBank/DDBJ whole genome shotgun (WGS) entry which is preliminary data.</text>
</comment>
<evidence type="ECO:0000313" key="5">
    <source>
        <dbReference type="EMBL" id="CAL4791425.1"/>
    </source>
</evidence>
<sequence>MFQFAIATFAGVAFSRLPVPATLTSKAVSNDAIIVGTPLFRFTNDPEAIESQFERIDDVIMGGLSRSSLSPCNLGASWRGVLRSEGGGFCGQRTRPFSKPLNLSGADGLYLDCALLSDEDVQRRSWKMSLRTDEGRGEVVYQAPFQPAVGAVTRVKVPFADFRLVRGPVALAEAPALSNLSAVYQIGFTVSKFVISEQVKMLENFRNGSFHLGLAEIGSYSDDAAAVPAAVPKAMDKDEVERRRSWVQKFIFPVLGIFFNET</sequence>
<evidence type="ECO:0000259" key="2">
    <source>
        <dbReference type="Pfam" id="PF08547"/>
    </source>
</evidence>
<dbReference type="SUPFAM" id="SSF49785">
    <property type="entry name" value="Galactose-binding domain-like"/>
    <property type="match status" value="1"/>
</dbReference>
<comment type="similarity">
    <text evidence="1">Belongs to the CIA30 family.</text>
</comment>
<protein>
    <submittedName>
        <fullName evidence="5">NADH:ubiquinone oxidoreductase intermediate-associated protein 30 domain-containing protein</fullName>
    </submittedName>
</protein>
<reference evidence="4" key="2">
    <citation type="submission" date="2024-04" db="EMBL/GenBank/DDBJ databases">
        <authorList>
            <person name="Chen Y."/>
            <person name="Shah S."/>
            <person name="Dougan E. K."/>
            <person name="Thang M."/>
            <person name="Chan C."/>
        </authorList>
    </citation>
    <scope>NUCLEOTIDE SEQUENCE [LARGE SCALE GENOMIC DNA]</scope>
</reference>
<dbReference type="GO" id="GO:0051082">
    <property type="term" value="F:unfolded protein binding"/>
    <property type="evidence" value="ECO:0007669"/>
    <property type="project" value="TreeGrafter"/>
</dbReference>
<dbReference type="EMBL" id="CAMXCT020003369">
    <property type="protein sequence ID" value="CAL1157488.1"/>
    <property type="molecule type" value="Genomic_DNA"/>
</dbReference>
<dbReference type="Pfam" id="PF08547">
    <property type="entry name" value="CIA30"/>
    <property type="match status" value="1"/>
</dbReference>
<evidence type="ECO:0000313" key="4">
    <source>
        <dbReference type="EMBL" id="CAL1157488.1"/>
    </source>
</evidence>
<dbReference type="InterPro" id="IPR008979">
    <property type="entry name" value="Galactose-bd-like_sf"/>
</dbReference>
<dbReference type="InterPro" id="IPR013857">
    <property type="entry name" value="NADH-UbQ_OxRdtase-assoc_prot30"/>
</dbReference>
<proteinExistence type="inferred from homology"/>
<dbReference type="PANTHER" id="PTHR13194">
    <property type="entry name" value="COMPLEX I INTERMEDIATE-ASSOCIATED PROTEIN 30"/>
    <property type="match status" value="1"/>
</dbReference>
<gene>
    <name evidence="3" type="ORF">C1SCF055_LOCUS29928</name>
</gene>
<evidence type="ECO:0000256" key="1">
    <source>
        <dbReference type="ARBA" id="ARBA00007884"/>
    </source>
</evidence>
<dbReference type="AlphaFoldDB" id="A0A9P1D581"/>
<dbReference type="EMBL" id="CAMXCT030003369">
    <property type="protein sequence ID" value="CAL4791425.1"/>
    <property type="molecule type" value="Genomic_DNA"/>
</dbReference>
<dbReference type="EMBL" id="CAMXCT010003369">
    <property type="protein sequence ID" value="CAI4004113.1"/>
    <property type="molecule type" value="Genomic_DNA"/>
</dbReference>